<protein>
    <submittedName>
        <fullName evidence="9">Inner membrane transport protein ynfM</fullName>
    </submittedName>
</protein>
<dbReference type="AlphaFoldDB" id="A0A239SLJ2"/>
<dbReference type="GO" id="GO:0022857">
    <property type="term" value="F:transmembrane transporter activity"/>
    <property type="evidence" value="ECO:0007669"/>
    <property type="project" value="InterPro"/>
</dbReference>
<evidence type="ECO:0000256" key="4">
    <source>
        <dbReference type="ARBA" id="ARBA00022475"/>
    </source>
</evidence>
<keyword evidence="7" id="KW-0472">Membrane</keyword>
<organism evidence="9 10">
    <name type="scientific">Pandoraea sputorum</name>
    <dbReference type="NCBI Taxonomy" id="93222"/>
    <lineage>
        <taxon>Bacteria</taxon>
        <taxon>Pseudomonadati</taxon>
        <taxon>Pseudomonadota</taxon>
        <taxon>Betaproteobacteria</taxon>
        <taxon>Burkholderiales</taxon>
        <taxon>Burkholderiaceae</taxon>
        <taxon>Pandoraea</taxon>
    </lineage>
</organism>
<comment type="similarity">
    <text evidence="2">Belongs to the major facilitator superfamily.</text>
</comment>
<feature type="domain" description="Major facilitator superfamily (MFS) profile" evidence="8">
    <location>
        <begin position="34"/>
        <end position="417"/>
    </location>
</feature>
<sequence length="425" mass="44603">MASTNSLPLSSGGASAGSASALKLPAGVARGTREYAVISRALFFGGFSTFAQLYCMQSLLPLLTTTFGISPAQASWSVSAATMMMALGLLVTCVAADRVSRKRMMTIALLSSSVLTLASAFSTNFETIVILAALKGLALSGLPAIAMAYLSEEIDQRSLGMSMGLYIGGNILGGMAGRVMAAFVADMFSWRVSVGLIGLVCLAMGLEFARSLPHSRRFTPRHMTVREALGHARRHLGDPALLGLYLFAGLMMGSFVSVYNYLGFYLSAPPFHLPHAAIGAIFTMYLIGVVGSFIAGPLSDRVGRPRLLWALVALAMVGLFTMLASQVSGVVIGLAIFTFGFFGAHTVASSWVGRRATEGRAIASALYLFFYYLGSSLLGSFSGVMLKSHGWHGVVALLSVAVVLSLGVAIAMRRAYGTGKPAAIA</sequence>
<dbReference type="GeneID" id="88095718"/>
<dbReference type="RefSeq" id="WP_039399371.1">
    <property type="nucleotide sequence ID" value="NZ_CABPRX010000004.1"/>
</dbReference>
<dbReference type="InterPro" id="IPR036259">
    <property type="entry name" value="MFS_trans_sf"/>
</dbReference>
<dbReference type="PANTHER" id="PTHR43271">
    <property type="entry name" value="BLL2771 PROTEIN"/>
    <property type="match status" value="1"/>
</dbReference>
<dbReference type="InterPro" id="IPR020846">
    <property type="entry name" value="MFS_dom"/>
</dbReference>
<gene>
    <name evidence="9" type="primary">ynfM_2</name>
    <name evidence="9" type="ORF">SAMEA4530655_03098</name>
</gene>
<dbReference type="CDD" id="cd17324">
    <property type="entry name" value="MFS_NepI_like"/>
    <property type="match status" value="1"/>
</dbReference>
<dbReference type="STRING" id="93222.NA29_19645"/>
<evidence type="ECO:0000259" key="8">
    <source>
        <dbReference type="PROSITE" id="PS50850"/>
    </source>
</evidence>
<evidence type="ECO:0000256" key="2">
    <source>
        <dbReference type="ARBA" id="ARBA00008335"/>
    </source>
</evidence>
<comment type="subcellular location">
    <subcellularLocation>
        <location evidence="1">Cell membrane</location>
        <topology evidence="1">Multi-pass membrane protein</topology>
    </subcellularLocation>
</comment>
<evidence type="ECO:0000313" key="10">
    <source>
        <dbReference type="Proteomes" id="UP000215126"/>
    </source>
</evidence>
<dbReference type="PANTHER" id="PTHR43271:SF1">
    <property type="entry name" value="INNER MEMBRANE TRANSPORT PROTEIN YNFM"/>
    <property type="match status" value="1"/>
</dbReference>
<proteinExistence type="inferred from homology"/>
<dbReference type="PROSITE" id="PS50850">
    <property type="entry name" value="MFS"/>
    <property type="match status" value="1"/>
</dbReference>
<evidence type="ECO:0000256" key="5">
    <source>
        <dbReference type="ARBA" id="ARBA00022692"/>
    </source>
</evidence>
<keyword evidence="6" id="KW-1133">Transmembrane helix</keyword>
<accession>A0A239SLJ2</accession>
<name>A0A239SLJ2_9BURK</name>
<dbReference type="GO" id="GO:0005886">
    <property type="term" value="C:plasma membrane"/>
    <property type="evidence" value="ECO:0007669"/>
    <property type="project" value="UniProtKB-SubCell"/>
</dbReference>
<keyword evidence="4" id="KW-1003">Cell membrane</keyword>
<dbReference type="Pfam" id="PF07690">
    <property type="entry name" value="MFS_1"/>
    <property type="match status" value="2"/>
</dbReference>
<reference evidence="9 10" key="1">
    <citation type="submission" date="2017-06" db="EMBL/GenBank/DDBJ databases">
        <authorList>
            <consortium name="Pathogen Informatics"/>
        </authorList>
    </citation>
    <scope>NUCLEOTIDE SEQUENCE [LARGE SCALE GENOMIC DNA]</scope>
    <source>
        <strain evidence="9 10">NCTC13161</strain>
    </source>
</reference>
<dbReference type="Proteomes" id="UP000215126">
    <property type="component" value="Chromosome 1"/>
</dbReference>
<keyword evidence="5" id="KW-0812">Transmembrane</keyword>
<dbReference type="EMBL" id="LT906435">
    <property type="protein sequence ID" value="SNU86102.1"/>
    <property type="molecule type" value="Genomic_DNA"/>
</dbReference>
<keyword evidence="10" id="KW-1185">Reference proteome</keyword>
<dbReference type="SUPFAM" id="SSF103473">
    <property type="entry name" value="MFS general substrate transporter"/>
    <property type="match status" value="1"/>
</dbReference>
<evidence type="ECO:0000256" key="3">
    <source>
        <dbReference type="ARBA" id="ARBA00022448"/>
    </source>
</evidence>
<evidence type="ECO:0000256" key="7">
    <source>
        <dbReference type="ARBA" id="ARBA00023136"/>
    </source>
</evidence>
<evidence type="ECO:0000256" key="1">
    <source>
        <dbReference type="ARBA" id="ARBA00004651"/>
    </source>
</evidence>
<dbReference type="Gene3D" id="1.20.1250.20">
    <property type="entry name" value="MFS general substrate transporter like domains"/>
    <property type="match status" value="1"/>
</dbReference>
<evidence type="ECO:0000256" key="6">
    <source>
        <dbReference type="ARBA" id="ARBA00022989"/>
    </source>
</evidence>
<dbReference type="OrthoDB" id="63984at2"/>
<dbReference type="InterPro" id="IPR011701">
    <property type="entry name" value="MFS"/>
</dbReference>
<keyword evidence="3" id="KW-0813">Transport</keyword>
<evidence type="ECO:0000313" key="9">
    <source>
        <dbReference type="EMBL" id="SNU86102.1"/>
    </source>
</evidence>
<dbReference type="KEGG" id="pspu:NA29_19645"/>